<feature type="transmembrane region" description="Helical" evidence="5">
    <location>
        <begin position="125"/>
        <end position="143"/>
    </location>
</feature>
<dbReference type="EMBL" id="CAEZYK010000162">
    <property type="protein sequence ID" value="CAB4737791.1"/>
    <property type="molecule type" value="Genomic_DNA"/>
</dbReference>
<evidence type="ECO:0000256" key="1">
    <source>
        <dbReference type="ARBA" id="ARBA00004141"/>
    </source>
</evidence>
<feature type="transmembrane region" description="Helical" evidence="5">
    <location>
        <begin position="87"/>
        <end position="105"/>
    </location>
</feature>
<name>A0A6J6SSA1_9ZZZZ</name>
<evidence type="ECO:0000256" key="3">
    <source>
        <dbReference type="ARBA" id="ARBA00022989"/>
    </source>
</evidence>
<feature type="transmembrane region" description="Helical" evidence="5">
    <location>
        <begin position="149"/>
        <end position="169"/>
    </location>
</feature>
<dbReference type="InterPro" id="IPR013130">
    <property type="entry name" value="Fe3_Rdtase_TM_dom"/>
</dbReference>
<evidence type="ECO:0000259" key="6">
    <source>
        <dbReference type="Pfam" id="PF01794"/>
    </source>
</evidence>
<evidence type="ECO:0000313" key="7">
    <source>
        <dbReference type="EMBL" id="CAB4737791.1"/>
    </source>
</evidence>
<feature type="transmembrane region" description="Helical" evidence="5">
    <location>
        <begin position="47"/>
        <end position="67"/>
    </location>
</feature>
<feature type="transmembrane region" description="Helical" evidence="5">
    <location>
        <begin position="15"/>
        <end position="35"/>
    </location>
</feature>
<keyword evidence="2 5" id="KW-0812">Transmembrane</keyword>
<evidence type="ECO:0000256" key="5">
    <source>
        <dbReference type="SAM" id="Phobius"/>
    </source>
</evidence>
<protein>
    <submittedName>
        <fullName evidence="7">Unannotated protein</fullName>
    </submittedName>
</protein>
<proteinExistence type="predicted"/>
<reference evidence="7" key="1">
    <citation type="submission" date="2020-05" db="EMBL/GenBank/DDBJ databases">
        <authorList>
            <person name="Chiriac C."/>
            <person name="Salcher M."/>
            <person name="Ghai R."/>
            <person name="Kavagutti S V."/>
        </authorList>
    </citation>
    <scope>NUCLEOTIDE SEQUENCE</scope>
</reference>
<evidence type="ECO:0000256" key="4">
    <source>
        <dbReference type="ARBA" id="ARBA00023136"/>
    </source>
</evidence>
<comment type="subcellular location">
    <subcellularLocation>
        <location evidence="1">Membrane</location>
        <topology evidence="1">Multi-pass membrane protein</topology>
    </subcellularLocation>
</comment>
<dbReference type="Pfam" id="PF01794">
    <property type="entry name" value="Ferric_reduct"/>
    <property type="match status" value="1"/>
</dbReference>
<feature type="domain" description="Ferric oxidoreductase" evidence="6">
    <location>
        <begin position="14"/>
        <end position="134"/>
    </location>
</feature>
<gene>
    <name evidence="7" type="ORF">UFOPK2683_01688</name>
</gene>
<evidence type="ECO:0000256" key="2">
    <source>
        <dbReference type="ARBA" id="ARBA00022692"/>
    </source>
</evidence>
<dbReference type="AlphaFoldDB" id="A0A6J6SSA1"/>
<dbReference type="GO" id="GO:0016020">
    <property type="term" value="C:membrane"/>
    <property type="evidence" value="ECO:0007669"/>
    <property type="project" value="UniProtKB-SubCell"/>
</dbReference>
<sequence>MTTHLWWYTSRASGIVAWALCWAAVVWGISLTGRFTRRPKPAWVLDLHRWFGALAVIFVVIHTASLALDNFVSFGLTDLFVPLASKWHPVAVAWGIIGFYLLLAIEGTSLIMKRLPRRFWHGVHLSSYVLYVVITIHLLAAGTDAGQPVLFWAAIGGSLAIAMLTVARLNATS</sequence>
<accession>A0A6J6SSA1</accession>
<organism evidence="7">
    <name type="scientific">freshwater metagenome</name>
    <dbReference type="NCBI Taxonomy" id="449393"/>
    <lineage>
        <taxon>unclassified sequences</taxon>
        <taxon>metagenomes</taxon>
        <taxon>ecological metagenomes</taxon>
    </lineage>
</organism>
<keyword evidence="3 5" id="KW-1133">Transmembrane helix</keyword>
<keyword evidence="4 5" id="KW-0472">Membrane</keyword>